<feature type="compositionally biased region" description="Polar residues" evidence="8">
    <location>
        <begin position="77"/>
        <end position="87"/>
    </location>
</feature>
<accession>A0ABZ1CWU7</accession>
<feature type="region of interest" description="Disordered" evidence="8">
    <location>
        <begin position="356"/>
        <end position="480"/>
    </location>
</feature>
<feature type="compositionally biased region" description="Polar residues" evidence="8">
    <location>
        <begin position="356"/>
        <end position="365"/>
    </location>
</feature>
<keyword evidence="7" id="KW-0472">Membrane</keyword>
<comment type="similarity">
    <text evidence="2 7">Belongs to the SEC16 family.</text>
</comment>
<evidence type="ECO:0000256" key="8">
    <source>
        <dbReference type="SAM" id="MobiDB-lite"/>
    </source>
</evidence>
<feature type="region of interest" description="Disordered" evidence="8">
    <location>
        <begin position="1"/>
        <end position="125"/>
    </location>
</feature>
<dbReference type="CDD" id="cd09233">
    <property type="entry name" value="ACE1-Sec16-like"/>
    <property type="match status" value="1"/>
</dbReference>
<dbReference type="RefSeq" id="XP_062790972.1">
    <property type="nucleotide sequence ID" value="XM_062934921.1"/>
</dbReference>
<evidence type="ECO:0000313" key="12">
    <source>
        <dbReference type="Proteomes" id="UP001329825"/>
    </source>
</evidence>
<keyword evidence="5 7" id="KW-0931">ER-Golgi transport</keyword>
<feature type="compositionally biased region" description="Low complexity" evidence="8">
    <location>
        <begin position="1608"/>
        <end position="1617"/>
    </location>
</feature>
<feature type="compositionally biased region" description="Polar residues" evidence="8">
    <location>
        <begin position="828"/>
        <end position="841"/>
    </location>
</feature>
<evidence type="ECO:0000256" key="6">
    <source>
        <dbReference type="ARBA" id="ARBA00024687"/>
    </source>
</evidence>
<feature type="compositionally biased region" description="Low complexity" evidence="8">
    <location>
        <begin position="440"/>
        <end position="480"/>
    </location>
</feature>
<sequence length="1947" mass="206143">MASLKTAAANQPTASPQAKATTIDKRFGGNEADIDDSDIFAQLGSVGEDPFDEISQDNSQSPLPHPTEEEEQFFAEVTQSAQPVPSQQDEHPSPPPADELLAPPTQDTRDRTAPETITTPAAVDDQDFSDLLAEFEAEHDLAQEAPLGIEEGIAAVSEEDRGENGIEQHAGVVQDFSADFADSGTLQVPIPASALFNDDSSDPFADLIPQESAREESLAAIHQDISETKPASPSPVPSLSIEHSQVDIRRTGLGIDAGGDSSFQSMFSDASNFLGDTTFDDSIQILPDEDGQANGEPLRQDGDGHEALDFEIPQGWYDEDGNWNWYTEEEKEQVRSTMMGQTRWAAEADDITQEQGLGQNQTPSHPYSPALHAGVSENAARRTPQPETPSTFADNTYDPYAPSTAQYSTTTAASTSYGEPSSSSPYAPYSGVSTTAPYTSNSNYDSYSSLAPMQSASTPYASAPSNPYAPASTATTNPYAPVASFTGLASREVPAVVSKPIPPKPQPQRTASNAYDPPFLKPQKSFIRAASAIPSAGSPAFSMQPAMTMSPPQASSTPPPPTGPPRRSKPEGRPPSRGPTFAAPPKGPERAQTSANVHYDQISAYNAPPRPTSASQNRRSVDVLESFAPPKPLHRPPPSSYDPPLPTPVFRAPSRPASVSNHQGHAPSSQPASHPPKFAPPPKTSQSPFAAPPRPLSRGAPPRQASPMFADRPPSRPDVDQRLRSPPGSIPPGAAKQLLSPPKVNTNLFEHQSRNPPDGLISLDGYNERSDQYGGYQPGPDVSPQPSYHSEIPHISPPILSRRYDEDGEDGDEVDDPYSGSKDPAVSRSYQNGETSSFQPPNSAPYDDQFVQDAAHDPYAPSSLGLNTRESPQKKLPPSSSPYAPYAPHAPTHSGFVDLNEDSYALNSTQNDGYPTNSYAPPSGISPTKSQGYFHKPQASQASQASTSSYEPSPWSPVSTTKPIGTSQPNNPYAPGPARTASPAYSAGYGVSPPSNNYSQSMHASVDADETYIPQQVLEQKPVSEDPLGRYTLAARNAPIAVFGFGGTLITAFPGAAESGDFHKGHSRVPSYGYASGRGQLWIRNISEVAAPAALKSDLASFPGPLVFDPSTPKGAAGDKKKREAVISYLDTRAEEIEKGLPYLKSSANKARREEEGRLVLIKALKALTIGEGKLAGSPEIEEALRLALANPSLPTISTAHVGTVSSSSFSSSLYPPVSSSSAGAPVAASTAQLIQISSLLAQGNKRDAALYAADQDLWSHALVISSNVDVDLWRDVVTRFTISEVGDRPKGTAGIKASYLLSGGVTPTIVDELVQAATITDDPSNDQWREVISTVLFNAKPTELTCLDELGSKFLSMGLINAAHACFLLSPLSPFFDVTPASYDRPITLAHNSRDEEAIVFAEIAEYARSLISTPKGQESHFAGLPQLLPYKLVRAWRLAELGEMEMAQKYCAAIEGGSKMGKNLPSLLPPAYAASLEDLLERLTGTPSVNPANALGAGRKSAKPGFDKLGSWIEGRLTKFIAGEEGGDAPPKPPTTGAKAAGPFAQFSTISPNASGTLSRATSTADFAGTAGHGNGYLGVGSVSRTTSPALQMTPQWGQQTAFGQSHTSSSASSSYGDPYPPQNDSGGYNAWGTNEETNEGEDTPHVYGQNQPSDEGEYINPMAQLNIGPSAPSSSSYEPPRNNSKPAFEEDDEDDLGFGNKGLSRERTPRPPTTEVDEKAPAAKESKSEPKKDDPSSAKSEQKSSSWLGKLWGGKKPAADQQHTTGPVKANLGEESSMVFDPEMKRWIVKGAKPEPAATAAPPPPPSRAQTVSPSRSSRPEPPSGASRAMSATPPPSQRGPPPPPNLPRSNTGFAEGPDGSIKRMKSSLSESVTASDIPSGAPQGPPKPPGSRPPSGPPSRTPSAAGPSLDDLLSRPPTKRPASAAAKKGARNRYVDVFQQPGE</sequence>
<keyword evidence="7" id="KW-0072">Autophagy</keyword>
<dbReference type="GeneID" id="87955316"/>
<evidence type="ECO:0000313" key="11">
    <source>
        <dbReference type="EMBL" id="WRT66232.1"/>
    </source>
</evidence>
<evidence type="ECO:0000259" key="9">
    <source>
        <dbReference type="Pfam" id="PF12931"/>
    </source>
</evidence>
<feature type="compositionally biased region" description="Pro residues" evidence="8">
    <location>
        <begin position="1836"/>
        <end position="1850"/>
    </location>
</feature>
<evidence type="ECO:0000256" key="2">
    <source>
        <dbReference type="ARBA" id="ARBA00005927"/>
    </source>
</evidence>
<name>A0ABZ1CWU7_9TREE</name>
<organism evidence="11 12">
    <name type="scientific">Kwoniella shivajii</name>
    <dbReference type="NCBI Taxonomy" id="564305"/>
    <lineage>
        <taxon>Eukaryota</taxon>
        <taxon>Fungi</taxon>
        <taxon>Dikarya</taxon>
        <taxon>Basidiomycota</taxon>
        <taxon>Agaricomycotina</taxon>
        <taxon>Tremellomycetes</taxon>
        <taxon>Tremellales</taxon>
        <taxon>Cryptococcaceae</taxon>
        <taxon>Kwoniella</taxon>
    </lineage>
</organism>
<proteinExistence type="inferred from homology"/>
<dbReference type="Proteomes" id="UP001329825">
    <property type="component" value="Chromosome 4"/>
</dbReference>
<evidence type="ECO:0000259" key="10">
    <source>
        <dbReference type="Pfam" id="PF12932"/>
    </source>
</evidence>
<feature type="compositionally biased region" description="Acidic residues" evidence="8">
    <location>
        <begin position="806"/>
        <end position="816"/>
    </location>
</feature>
<feature type="compositionally biased region" description="Low complexity" evidence="8">
    <location>
        <begin position="400"/>
        <end position="433"/>
    </location>
</feature>
<feature type="compositionally biased region" description="Low complexity" evidence="8">
    <location>
        <begin position="938"/>
        <end position="949"/>
    </location>
</feature>
<feature type="compositionally biased region" description="Low complexity" evidence="8">
    <location>
        <begin position="874"/>
        <end position="891"/>
    </location>
</feature>
<evidence type="ECO:0000256" key="3">
    <source>
        <dbReference type="ARBA" id="ARBA00022448"/>
    </source>
</evidence>
<dbReference type="EMBL" id="CP141884">
    <property type="protein sequence ID" value="WRT66232.1"/>
    <property type="molecule type" value="Genomic_DNA"/>
</dbReference>
<dbReference type="Pfam" id="PF12932">
    <property type="entry name" value="Sec16"/>
    <property type="match status" value="1"/>
</dbReference>
<feature type="compositionally biased region" description="Polar residues" evidence="8">
    <location>
        <begin position="956"/>
        <end position="971"/>
    </location>
</feature>
<feature type="compositionally biased region" description="Basic and acidic residues" evidence="8">
    <location>
        <begin position="1719"/>
        <end position="1745"/>
    </location>
</feature>
<reference evidence="11 12" key="1">
    <citation type="submission" date="2024-01" db="EMBL/GenBank/DDBJ databases">
        <title>Comparative genomics of Cryptococcus and Kwoniella reveals pathogenesis evolution and contrasting modes of karyotype evolution via chromosome fusion or intercentromeric recombination.</title>
        <authorList>
            <person name="Coelho M.A."/>
            <person name="David-Palma M."/>
            <person name="Shea T."/>
            <person name="Bowers K."/>
            <person name="McGinley-Smith S."/>
            <person name="Mohammad A.W."/>
            <person name="Gnirke A."/>
            <person name="Yurkov A.M."/>
            <person name="Nowrousian M."/>
            <person name="Sun S."/>
            <person name="Cuomo C.A."/>
            <person name="Heitman J."/>
        </authorList>
    </citation>
    <scope>NUCLEOTIDE SEQUENCE [LARGE SCALE GENOMIC DNA]</scope>
    <source>
        <strain evidence="11">CBS 11374</strain>
    </source>
</reference>
<dbReference type="PANTHER" id="PTHR13402:SF6">
    <property type="entry name" value="SECRETORY 16, ISOFORM I"/>
    <property type="match status" value="1"/>
</dbReference>
<evidence type="ECO:0000256" key="4">
    <source>
        <dbReference type="ARBA" id="ARBA00022824"/>
    </source>
</evidence>
<dbReference type="Pfam" id="PF12931">
    <property type="entry name" value="TPR_Sec16"/>
    <property type="match status" value="1"/>
</dbReference>
<evidence type="ECO:0000256" key="5">
    <source>
        <dbReference type="ARBA" id="ARBA00022892"/>
    </source>
</evidence>
<feature type="compositionally biased region" description="Low complexity" evidence="8">
    <location>
        <begin position="1672"/>
        <end position="1683"/>
    </location>
</feature>
<feature type="domain" description="Sec16 central conserved" evidence="10">
    <location>
        <begin position="1038"/>
        <end position="1169"/>
    </location>
</feature>
<dbReference type="Gene3D" id="1.25.40.1030">
    <property type="match status" value="1"/>
</dbReference>
<feature type="compositionally biased region" description="Pro residues" evidence="8">
    <location>
        <begin position="629"/>
        <end position="647"/>
    </location>
</feature>
<dbReference type="InterPro" id="IPR024298">
    <property type="entry name" value="Sec16_Sec23-bd"/>
</dbReference>
<feature type="compositionally biased region" description="Polar residues" evidence="8">
    <location>
        <begin position="8"/>
        <end position="20"/>
    </location>
</feature>
<evidence type="ECO:0000256" key="1">
    <source>
        <dbReference type="ARBA" id="ARBA00004397"/>
    </source>
</evidence>
<feature type="region of interest" description="Disordered" evidence="8">
    <location>
        <begin position="496"/>
        <end position="988"/>
    </location>
</feature>
<feature type="compositionally biased region" description="Basic and acidic residues" evidence="8">
    <location>
        <begin position="713"/>
        <end position="723"/>
    </location>
</feature>
<keyword evidence="12" id="KW-1185">Reference proteome</keyword>
<feature type="compositionally biased region" description="Low complexity" evidence="8">
    <location>
        <begin position="529"/>
        <end position="542"/>
    </location>
</feature>
<gene>
    <name evidence="11" type="ORF">IL334_003185</name>
</gene>
<evidence type="ECO:0000256" key="7">
    <source>
        <dbReference type="RuleBase" id="RU364101"/>
    </source>
</evidence>
<feature type="compositionally biased region" description="Polar residues" evidence="8">
    <location>
        <begin position="905"/>
        <end position="931"/>
    </location>
</feature>
<feature type="compositionally biased region" description="Pro residues" evidence="8">
    <location>
        <begin position="673"/>
        <end position="683"/>
    </location>
</feature>
<keyword evidence="4 7" id="KW-0256">Endoplasmic reticulum</keyword>
<comment type="function">
    <text evidence="6 7">Involved in the initiation of assembly of the COPII coat required for the formation of transport vesicles from the endoplasmic reticulum (ER) and the selection of cargo molecules. Also involved in autophagy.</text>
</comment>
<feature type="compositionally biased region" description="Pro residues" evidence="8">
    <location>
        <begin position="1887"/>
        <end position="1904"/>
    </location>
</feature>
<protein>
    <recommendedName>
        <fullName evidence="7">Protein transport protein sec16</fullName>
    </recommendedName>
</protein>
<keyword evidence="3 7" id="KW-0813">Transport</keyword>
<feature type="region of interest" description="Disordered" evidence="8">
    <location>
        <begin position="1601"/>
        <end position="1947"/>
    </location>
</feature>
<feature type="domain" description="Sec16 Sec23-binding" evidence="9">
    <location>
        <begin position="1237"/>
        <end position="1526"/>
    </location>
</feature>
<comment type="subcellular location">
    <subcellularLocation>
        <location evidence="1">Endoplasmic reticulum membrane</location>
        <topology evidence="1">Peripheral membrane protein</topology>
        <orientation evidence="1">Cytoplasmic side</orientation>
    </subcellularLocation>
</comment>
<feature type="compositionally biased region" description="Polar residues" evidence="8">
    <location>
        <begin position="1870"/>
        <end position="1880"/>
    </location>
</feature>
<dbReference type="InterPro" id="IPR024340">
    <property type="entry name" value="Sec16_CCD"/>
</dbReference>
<keyword evidence="7" id="KW-0653">Protein transport</keyword>
<dbReference type="PANTHER" id="PTHR13402">
    <property type="entry name" value="RGPR-RELATED"/>
    <property type="match status" value="1"/>
</dbReference>